<evidence type="ECO:0000313" key="5">
    <source>
        <dbReference type="EMBL" id="MFB9732005.1"/>
    </source>
</evidence>
<dbReference type="SUPFAM" id="SSF53756">
    <property type="entry name" value="UDP-Glycosyltransferase/glycogen phosphorylase"/>
    <property type="match status" value="1"/>
</dbReference>
<dbReference type="EC" id="2.4.-.-" evidence="5"/>
<feature type="domain" description="Glycosyltransferase subfamily 4-like N-terminal" evidence="4">
    <location>
        <begin position="50"/>
        <end position="169"/>
    </location>
</feature>
<proteinExistence type="predicted"/>
<dbReference type="Proteomes" id="UP001589613">
    <property type="component" value="Unassembled WGS sequence"/>
</dbReference>
<keyword evidence="1 5" id="KW-0328">Glycosyltransferase</keyword>
<reference evidence="5 6" key="1">
    <citation type="submission" date="2024-09" db="EMBL/GenBank/DDBJ databases">
        <authorList>
            <person name="Sun Q."/>
            <person name="Mori K."/>
        </authorList>
    </citation>
    <scope>NUCLEOTIDE SEQUENCE [LARGE SCALE GENOMIC DNA]</scope>
    <source>
        <strain evidence="5 6">JCM 12763</strain>
    </source>
</reference>
<comment type="caution">
    <text evidence="5">The sequence shown here is derived from an EMBL/GenBank/DDBJ whole genome shotgun (WGS) entry which is preliminary data.</text>
</comment>
<gene>
    <name evidence="5" type="ORF">ACFFN0_08105</name>
</gene>
<keyword evidence="6" id="KW-1185">Reference proteome</keyword>
<accession>A0ABV5V2G1</accession>
<name>A0ABV5V2G1_9MICO</name>
<evidence type="ECO:0000259" key="4">
    <source>
        <dbReference type="Pfam" id="PF13439"/>
    </source>
</evidence>
<organism evidence="5 6">
    <name type="scientific">Ornithinimicrobium kibberense</name>
    <dbReference type="NCBI Taxonomy" id="282060"/>
    <lineage>
        <taxon>Bacteria</taxon>
        <taxon>Bacillati</taxon>
        <taxon>Actinomycetota</taxon>
        <taxon>Actinomycetes</taxon>
        <taxon>Micrococcales</taxon>
        <taxon>Ornithinimicrobiaceae</taxon>
        <taxon>Ornithinimicrobium</taxon>
    </lineage>
</organism>
<evidence type="ECO:0000256" key="3">
    <source>
        <dbReference type="SAM" id="MobiDB-lite"/>
    </source>
</evidence>
<dbReference type="Pfam" id="PF13439">
    <property type="entry name" value="Glyco_transf_4"/>
    <property type="match status" value="1"/>
</dbReference>
<sequence>MPRRTAAALGPVEAVGPPGGGGRPVRVLSVPSDHSYVQHLLDPDPVAEQGFVLLPDPPVPGAAPGVWWPHPGLDAAWVLEHAGEFDVVHVHFGTESKTVEELVEWLAALRRTRVPLVLTVHDISHPHLRDQTSYHEQLDVLVPAADALLTLTEGAADVVERRWGRRPQVVRHPHVVPLPLVGAPRPRHEGFRVGLHLKSLRTNLDPVPVIDPLREAVRRVEGARLHVHAHSELLDEDFGRYDPRVADALRTLEDDPVVEVHVQPRMSDPQLWDYLRCIDVSVLTYAWATHSGWVEACRDVGTWVLAPDVGHLLEQGGVLAWGRPDEPPSVDRLHDLLEVARDRRPQAISSKDRFDQRRLLAARHTEVYRQVIRERAGGARVVDGPWAGAAREDGPRRR</sequence>
<feature type="compositionally biased region" description="Low complexity" evidence="3">
    <location>
        <begin position="1"/>
        <end position="16"/>
    </location>
</feature>
<evidence type="ECO:0000313" key="6">
    <source>
        <dbReference type="Proteomes" id="UP001589613"/>
    </source>
</evidence>
<dbReference type="Gene3D" id="3.40.50.2000">
    <property type="entry name" value="Glycogen Phosphorylase B"/>
    <property type="match status" value="1"/>
</dbReference>
<dbReference type="EMBL" id="JBHMAX010000015">
    <property type="protein sequence ID" value="MFB9732005.1"/>
    <property type="molecule type" value="Genomic_DNA"/>
</dbReference>
<protein>
    <submittedName>
        <fullName evidence="5">Glycosyltransferase</fullName>
        <ecNumber evidence="5">2.4.-.-</ecNumber>
    </submittedName>
</protein>
<evidence type="ECO:0000256" key="2">
    <source>
        <dbReference type="ARBA" id="ARBA00022679"/>
    </source>
</evidence>
<feature type="region of interest" description="Disordered" evidence="3">
    <location>
        <begin position="1"/>
        <end position="23"/>
    </location>
</feature>
<evidence type="ECO:0000256" key="1">
    <source>
        <dbReference type="ARBA" id="ARBA00022676"/>
    </source>
</evidence>
<dbReference type="InterPro" id="IPR028098">
    <property type="entry name" value="Glyco_trans_4-like_N"/>
</dbReference>
<dbReference type="RefSeq" id="WP_238330304.1">
    <property type="nucleotide sequence ID" value="NZ_JBHMAX010000015.1"/>
</dbReference>
<dbReference type="GO" id="GO:0016757">
    <property type="term" value="F:glycosyltransferase activity"/>
    <property type="evidence" value="ECO:0007669"/>
    <property type="project" value="UniProtKB-KW"/>
</dbReference>
<keyword evidence="2 5" id="KW-0808">Transferase</keyword>